<evidence type="ECO:0000313" key="10">
    <source>
        <dbReference type="EMBL" id="MBC8539117.1"/>
    </source>
</evidence>
<evidence type="ECO:0000256" key="3">
    <source>
        <dbReference type="ARBA" id="ARBA00022448"/>
    </source>
</evidence>
<reference evidence="10" key="1">
    <citation type="submission" date="2020-08" db="EMBL/GenBank/DDBJ databases">
        <title>Genome public.</title>
        <authorList>
            <person name="Liu C."/>
            <person name="Sun Q."/>
        </authorList>
    </citation>
    <scope>NUCLEOTIDE SEQUENCE</scope>
    <source>
        <strain evidence="10">NSJ-63</strain>
    </source>
</reference>
<feature type="transmembrane region" description="Helical" evidence="8">
    <location>
        <begin position="156"/>
        <end position="184"/>
    </location>
</feature>
<comment type="subcellular location">
    <subcellularLocation>
        <location evidence="1 8">Cell membrane</location>
        <topology evidence="1 8">Multi-pass membrane protein</topology>
    </subcellularLocation>
</comment>
<dbReference type="AlphaFoldDB" id="A0A926HT44"/>
<comment type="caution">
    <text evidence="10">The sequence shown here is derived from an EMBL/GenBank/DDBJ whole genome shotgun (WGS) entry which is preliminary data.</text>
</comment>
<feature type="domain" description="ABC transmembrane type-1" evidence="9">
    <location>
        <begin position="76"/>
        <end position="282"/>
    </location>
</feature>
<keyword evidence="11" id="KW-1185">Reference proteome</keyword>
<dbReference type="InterPro" id="IPR000515">
    <property type="entry name" value="MetI-like"/>
</dbReference>
<dbReference type="InterPro" id="IPR035906">
    <property type="entry name" value="MetI-like_sf"/>
</dbReference>
<keyword evidence="6 8" id="KW-1133">Transmembrane helix</keyword>
<feature type="transmembrane region" description="Helical" evidence="8">
    <location>
        <begin position="214"/>
        <end position="234"/>
    </location>
</feature>
<dbReference type="PANTHER" id="PTHR42929:SF1">
    <property type="entry name" value="INNER MEMBRANE ABC TRANSPORTER PERMEASE PROTEIN YDCU-RELATED"/>
    <property type="match status" value="1"/>
</dbReference>
<dbReference type="Gene3D" id="1.10.3720.10">
    <property type="entry name" value="MetI-like"/>
    <property type="match status" value="1"/>
</dbReference>
<dbReference type="PROSITE" id="PS50928">
    <property type="entry name" value="ABC_TM1"/>
    <property type="match status" value="1"/>
</dbReference>
<organism evidence="10 11">
    <name type="scientific">Guopingia tenuis</name>
    <dbReference type="NCBI Taxonomy" id="2763656"/>
    <lineage>
        <taxon>Bacteria</taxon>
        <taxon>Bacillati</taxon>
        <taxon>Bacillota</taxon>
        <taxon>Clostridia</taxon>
        <taxon>Christensenellales</taxon>
        <taxon>Christensenellaceae</taxon>
        <taxon>Guopingia</taxon>
    </lineage>
</organism>
<accession>A0A926HT44</accession>
<keyword evidence="5 8" id="KW-0812">Transmembrane</keyword>
<dbReference type="GO" id="GO:0005886">
    <property type="term" value="C:plasma membrane"/>
    <property type="evidence" value="ECO:0007669"/>
    <property type="project" value="UniProtKB-SubCell"/>
</dbReference>
<dbReference type="GO" id="GO:0055085">
    <property type="term" value="P:transmembrane transport"/>
    <property type="evidence" value="ECO:0007669"/>
    <property type="project" value="InterPro"/>
</dbReference>
<evidence type="ECO:0000256" key="5">
    <source>
        <dbReference type="ARBA" id="ARBA00022692"/>
    </source>
</evidence>
<feature type="transmembrane region" description="Helical" evidence="8">
    <location>
        <begin position="21"/>
        <end position="48"/>
    </location>
</feature>
<evidence type="ECO:0000256" key="6">
    <source>
        <dbReference type="ARBA" id="ARBA00022989"/>
    </source>
</evidence>
<evidence type="ECO:0000256" key="4">
    <source>
        <dbReference type="ARBA" id="ARBA00022475"/>
    </source>
</evidence>
<proteinExistence type="inferred from homology"/>
<evidence type="ECO:0000256" key="2">
    <source>
        <dbReference type="ARBA" id="ARBA00007069"/>
    </source>
</evidence>
<dbReference type="EMBL" id="JACRSS010000005">
    <property type="protein sequence ID" value="MBC8539117.1"/>
    <property type="molecule type" value="Genomic_DNA"/>
</dbReference>
<name>A0A926HT44_9FIRM</name>
<feature type="transmembrane region" description="Helical" evidence="8">
    <location>
        <begin position="113"/>
        <end position="136"/>
    </location>
</feature>
<sequence>MKNLENQTKQAHSRGRSGLASFGLLLPGGGMLALLVAAPLILLIVASFCANDSFSGGFTLANYQQVFADGVFTSLMGKSVLMGLAVTLGCVLLAYPVAYGLAKLVSERARGSLIVLIIIPFFTSQLLLIYSMIVLLQGQGPLMSLLALFGADPSASILYTDAAVFLILLYEFLPYMVLCLYSAIAKIDDNQLRAAQTLGAGRVKRFTSVIFPKSLPGLLSGILLVFVPVTGSFVEPDLAGGSSGMMVGSLINSNFAAAYNLGRGAALSVLFLVILTAITLVINGLLRWAGRGRQRL</sequence>
<feature type="transmembrane region" description="Helical" evidence="8">
    <location>
        <begin position="265"/>
        <end position="286"/>
    </location>
</feature>
<dbReference type="Proteomes" id="UP000617951">
    <property type="component" value="Unassembled WGS sequence"/>
</dbReference>
<keyword evidence="7 8" id="KW-0472">Membrane</keyword>
<evidence type="ECO:0000259" key="9">
    <source>
        <dbReference type="PROSITE" id="PS50928"/>
    </source>
</evidence>
<evidence type="ECO:0000256" key="8">
    <source>
        <dbReference type="RuleBase" id="RU363032"/>
    </source>
</evidence>
<protein>
    <submittedName>
        <fullName evidence="10">ABC transporter permease</fullName>
    </submittedName>
</protein>
<evidence type="ECO:0000256" key="7">
    <source>
        <dbReference type="ARBA" id="ARBA00023136"/>
    </source>
</evidence>
<keyword evidence="3 8" id="KW-0813">Transport</keyword>
<keyword evidence="4" id="KW-1003">Cell membrane</keyword>
<evidence type="ECO:0000313" key="11">
    <source>
        <dbReference type="Proteomes" id="UP000617951"/>
    </source>
</evidence>
<feature type="transmembrane region" description="Helical" evidence="8">
    <location>
        <begin position="80"/>
        <end position="101"/>
    </location>
</feature>
<dbReference type="SUPFAM" id="SSF161098">
    <property type="entry name" value="MetI-like"/>
    <property type="match status" value="1"/>
</dbReference>
<gene>
    <name evidence="10" type="ORF">H8693_09255</name>
</gene>
<dbReference type="Pfam" id="PF00528">
    <property type="entry name" value="BPD_transp_1"/>
    <property type="match status" value="1"/>
</dbReference>
<evidence type="ECO:0000256" key="1">
    <source>
        <dbReference type="ARBA" id="ARBA00004651"/>
    </source>
</evidence>
<dbReference type="CDD" id="cd06261">
    <property type="entry name" value="TM_PBP2"/>
    <property type="match status" value="1"/>
</dbReference>
<dbReference type="PANTHER" id="PTHR42929">
    <property type="entry name" value="INNER MEMBRANE ABC TRANSPORTER PERMEASE PROTEIN YDCU-RELATED-RELATED"/>
    <property type="match status" value="1"/>
</dbReference>
<comment type="similarity">
    <text evidence="2">Belongs to the binding-protein-dependent transport system permease family. CysTW subfamily.</text>
</comment>
<dbReference type="RefSeq" id="WP_249280737.1">
    <property type="nucleotide sequence ID" value="NZ_JACRSS010000005.1"/>
</dbReference>